<gene>
    <name evidence="6" type="ORF">SAMN05660831_01917</name>
</gene>
<dbReference type="Proteomes" id="UP000198611">
    <property type="component" value="Unassembled WGS sequence"/>
</dbReference>
<dbReference type="GO" id="GO:0046872">
    <property type="term" value="F:metal ion binding"/>
    <property type="evidence" value="ECO:0007669"/>
    <property type="project" value="UniProtKB-KW"/>
</dbReference>
<dbReference type="Gene3D" id="3.40.30.10">
    <property type="entry name" value="Glutaredoxin"/>
    <property type="match status" value="1"/>
</dbReference>
<organism evidence="6 7">
    <name type="scientific">Thiohalospira halophila DSM 15071</name>
    <dbReference type="NCBI Taxonomy" id="1123397"/>
    <lineage>
        <taxon>Bacteria</taxon>
        <taxon>Pseudomonadati</taxon>
        <taxon>Pseudomonadota</taxon>
        <taxon>Gammaproteobacteria</taxon>
        <taxon>Thiohalospirales</taxon>
        <taxon>Thiohalospiraceae</taxon>
        <taxon>Thiohalospira</taxon>
    </lineage>
</organism>
<keyword evidence="3" id="KW-0479">Metal-binding</keyword>
<dbReference type="InterPro" id="IPR003782">
    <property type="entry name" value="SCO1/SenC"/>
</dbReference>
<keyword evidence="2 3" id="KW-0186">Copper</keyword>
<evidence type="ECO:0000256" key="2">
    <source>
        <dbReference type="ARBA" id="ARBA00023008"/>
    </source>
</evidence>
<feature type="binding site" evidence="3">
    <location>
        <position position="160"/>
    </location>
    <ligand>
        <name>Cu cation</name>
        <dbReference type="ChEBI" id="CHEBI:23378"/>
    </ligand>
</feature>
<dbReference type="Pfam" id="PF02630">
    <property type="entry name" value="SCO1-SenC"/>
    <property type="match status" value="1"/>
</dbReference>
<evidence type="ECO:0000259" key="5">
    <source>
        <dbReference type="PROSITE" id="PS51352"/>
    </source>
</evidence>
<feature type="binding site" evidence="3">
    <location>
        <position position="80"/>
    </location>
    <ligand>
        <name>Cu cation</name>
        <dbReference type="ChEBI" id="CHEBI:23378"/>
    </ligand>
</feature>
<dbReference type="SUPFAM" id="SSF52833">
    <property type="entry name" value="Thioredoxin-like"/>
    <property type="match status" value="1"/>
</dbReference>
<dbReference type="STRING" id="1123397.SAMN05660831_01917"/>
<accession>A0A1I1TJN5</accession>
<keyword evidence="4" id="KW-1015">Disulfide bond</keyword>
<reference evidence="6 7" key="1">
    <citation type="submission" date="2016-10" db="EMBL/GenBank/DDBJ databases">
        <authorList>
            <person name="de Groot N.N."/>
        </authorList>
    </citation>
    <scope>NUCLEOTIDE SEQUENCE [LARGE SCALE GENOMIC DNA]</scope>
    <source>
        <strain evidence="6 7">HL3</strain>
    </source>
</reference>
<dbReference type="InterPro" id="IPR013766">
    <property type="entry name" value="Thioredoxin_domain"/>
</dbReference>
<name>A0A1I1TJN5_9GAMM</name>
<feature type="binding site" evidence="3">
    <location>
        <position position="76"/>
    </location>
    <ligand>
        <name>Cu cation</name>
        <dbReference type="ChEBI" id="CHEBI:23378"/>
    </ligand>
</feature>
<evidence type="ECO:0000256" key="4">
    <source>
        <dbReference type="PIRSR" id="PIRSR603782-2"/>
    </source>
</evidence>
<dbReference type="OrthoDB" id="9790194at2"/>
<evidence type="ECO:0000313" key="7">
    <source>
        <dbReference type="Proteomes" id="UP000198611"/>
    </source>
</evidence>
<keyword evidence="7" id="KW-1185">Reference proteome</keyword>
<feature type="domain" description="Thioredoxin" evidence="5">
    <location>
        <begin position="38"/>
        <end position="195"/>
    </location>
</feature>
<protein>
    <submittedName>
        <fullName evidence="6">Protein SCO1/2</fullName>
    </submittedName>
</protein>
<dbReference type="CDD" id="cd02968">
    <property type="entry name" value="SCO"/>
    <property type="match status" value="1"/>
</dbReference>
<evidence type="ECO:0000313" key="6">
    <source>
        <dbReference type="EMBL" id="SFD58846.1"/>
    </source>
</evidence>
<evidence type="ECO:0000256" key="1">
    <source>
        <dbReference type="ARBA" id="ARBA00010996"/>
    </source>
</evidence>
<dbReference type="PANTHER" id="PTHR12151:SF25">
    <property type="entry name" value="LINALOOL DEHYDRATASE_ISOMERASE DOMAIN-CONTAINING PROTEIN"/>
    <property type="match status" value="1"/>
</dbReference>
<feature type="disulfide bond" description="Redox-active" evidence="4">
    <location>
        <begin position="76"/>
        <end position="80"/>
    </location>
</feature>
<dbReference type="InterPro" id="IPR036249">
    <property type="entry name" value="Thioredoxin-like_sf"/>
</dbReference>
<evidence type="ECO:0000256" key="3">
    <source>
        <dbReference type="PIRSR" id="PIRSR603782-1"/>
    </source>
</evidence>
<dbReference type="PANTHER" id="PTHR12151">
    <property type="entry name" value="ELECTRON TRANSPORT PROTIN SCO1/SENC FAMILY MEMBER"/>
    <property type="match status" value="1"/>
</dbReference>
<proteinExistence type="inferred from homology"/>
<dbReference type="EMBL" id="FOMJ01000006">
    <property type="protein sequence ID" value="SFD58846.1"/>
    <property type="molecule type" value="Genomic_DNA"/>
</dbReference>
<dbReference type="RefSeq" id="WP_159433059.1">
    <property type="nucleotide sequence ID" value="NZ_FOMJ01000006.1"/>
</dbReference>
<dbReference type="PROSITE" id="PS51352">
    <property type="entry name" value="THIOREDOXIN_2"/>
    <property type="match status" value="1"/>
</dbReference>
<dbReference type="AlphaFoldDB" id="A0A1I1TJN5"/>
<sequence>MRWSRLLPPLVPALALMGAGALWWTAGGTPAELRGIALNEPCPLPTFRLGNGEGEALEREDLLGQWHFVYFGYTHCPDVCPPTLARLGELADLLPAGEAGYLFVSVDPARDDPAQLAEYTDYFHERLQGYTGTRAGIDRLVAAAGAHYRLGEGADYTVDHSAGVFLVGPEARVRAVLPPPHRPAEMAELFRDVQKYSP</sequence>
<comment type="similarity">
    <text evidence="1">Belongs to the SCO1/2 family.</text>
</comment>